<evidence type="ECO:0000313" key="2">
    <source>
        <dbReference type="EMBL" id="MDQ0555671.1"/>
    </source>
</evidence>
<dbReference type="InterPro" id="IPR001279">
    <property type="entry name" value="Metallo-B-lactamas"/>
</dbReference>
<dbReference type="Proteomes" id="UP001232584">
    <property type="component" value="Unassembled WGS sequence"/>
</dbReference>
<dbReference type="EMBL" id="JAUSWG010000002">
    <property type="protein sequence ID" value="MDQ0555671.1"/>
    <property type="molecule type" value="Genomic_DNA"/>
</dbReference>
<dbReference type="PANTHER" id="PTHR30619">
    <property type="entry name" value="DNA INTERNALIZATION/COMPETENCE PROTEIN COMEC/REC2"/>
    <property type="match status" value="1"/>
</dbReference>
<accession>A0ABU0MXW2</accession>
<dbReference type="RefSeq" id="WP_307503330.1">
    <property type="nucleotide sequence ID" value="NZ_BAAACE010000029.1"/>
</dbReference>
<keyword evidence="3" id="KW-1185">Reference proteome</keyword>
<dbReference type="CDD" id="cd07731">
    <property type="entry name" value="ComA-like_MBL-fold"/>
    <property type="match status" value="1"/>
</dbReference>
<dbReference type="InterPro" id="IPR035681">
    <property type="entry name" value="ComA-like_MBL"/>
</dbReference>
<feature type="domain" description="Metallo-beta-lactamase" evidence="1">
    <location>
        <begin position="60"/>
        <end position="247"/>
    </location>
</feature>
<dbReference type="InterPro" id="IPR052159">
    <property type="entry name" value="Competence_DNA_uptake"/>
</dbReference>
<dbReference type="GO" id="GO:0016787">
    <property type="term" value="F:hydrolase activity"/>
    <property type="evidence" value="ECO:0007669"/>
    <property type="project" value="UniProtKB-KW"/>
</dbReference>
<protein>
    <submittedName>
        <fullName evidence="2">Beta-lactamase superfamily II metal-dependent hydrolase</fullName>
    </submittedName>
</protein>
<dbReference type="Pfam" id="PF00753">
    <property type="entry name" value="Lactamase_B"/>
    <property type="match status" value="1"/>
</dbReference>
<dbReference type="InterPro" id="IPR036866">
    <property type="entry name" value="RibonucZ/Hydroxyglut_hydro"/>
</dbReference>
<dbReference type="SUPFAM" id="SSF56281">
    <property type="entry name" value="Metallo-hydrolase/oxidoreductase"/>
    <property type="match status" value="1"/>
</dbReference>
<keyword evidence="2" id="KW-0378">Hydrolase</keyword>
<dbReference type="SMART" id="SM00849">
    <property type="entry name" value="Lactamase_B"/>
    <property type="match status" value="1"/>
</dbReference>
<dbReference type="Gene3D" id="3.60.15.10">
    <property type="entry name" value="Ribonuclease Z/Hydroxyacylglutathione hydrolase-like"/>
    <property type="match status" value="1"/>
</dbReference>
<name>A0ABU0MXW2_9FIRM</name>
<dbReference type="PROSITE" id="PS51257">
    <property type="entry name" value="PROKAR_LIPOPROTEIN"/>
    <property type="match status" value="1"/>
</dbReference>
<gene>
    <name evidence="2" type="ORF">QOZ92_000784</name>
</gene>
<organism evidence="2 3">
    <name type="scientific">Paraclostridium ghonii</name>
    <dbReference type="NCBI Taxonomy" id="29358"/>
    <lineage>
        <taxon>Bacteria</taxon>
        <taxon>Bacillati</taxon>
        <taxon>Bacillota</taxon>
        <taxon>Clostridia</taxon>
        <taxon>Peptostreptococcales</taxon>
        <taxon>Peptostreptococcaceae</taxon>
        <taxon>Paraclostridium</taxon>
    </lineage>
</organism>
<sequence>MKKYKKIHKITISIIMFVAILFVSGCQSEDLSEVRNETQVKSYGSANSSQAELHFINTGNSDAILIKQGDKAALIDGGDNDDEETVVNYLTKVGVKELEYVFATHPHADHIGGLDAVINSISVKNVYVSNGDANTKTYSDFIEAMAKKGLYPSVPLLNSEFKLGTSKFKVLSVANTDDPNNNSIVLEYINGNDKVLLMGDAEAEIESKINTEDVDLLKVGHHGSHSSTSKSFLDKVTPEYAIIMVGKDNKYGHPHKETMEIFKQENIEVHRSDECGDIVAISTGDGLKVDCKKGSYKSGNEKDYTNNQKTNVYNDHELKNDNPGNINKKEDAKVEKEIVYWTPNGKSYHTTSKCPTLSKSKKILSGTKEESGKFDPCDACH</sequence>
<proteinExistence type="predicted"/>
<evidence type="ECO:0000259" key="1">
    <source>
        <dbReference type="SMART" id="SM00849"/>
    </source>
</evidence>
<evidence type="ECO:0000313" key="3">
    <source>
        <dbReference type="Proteomes" id="UP001232584"/>
    </source>
</evidence>
<reference evidence="2 3" key="1">
    <citation type="submission" date="2023-07" db="EMBL/GenBank/DDBJ databases">
        <title>Genomic Encyclopedia of Type Strains, Phase IV (KMG-IV): sequencing the most valuable type-strain genomes for metagenomic binning, comparative biology and taxonomic classification.</title>
        <authorList>
            <person name="Goeker M."/>
        </authorList>
    </citation>
    <scope>NUCLEOTIDE SEQUENCE [LARGE SCALE GENOMIC DNA]</scope>
    <source>
        <strain evidence="2 3">DSM 15049</strain>
    </source>
</reference>
<comment type="caution">
    <text evidence="2">The sequence shown here is derived from an EMBL/GenBank/DDBJ whole genome shotgun (WGS) entry which is preliminary data.</text>
</comment>
<dbReference type="PANTHER" id="PTHR30619:SF7">
    <property type="entry name" value="BETA-LACTAMASE DOMAIN PROTEIN"/>
    <property type="match status" value="1"/>
</dbReference>